<comment type="function">
    <text evidence="1">Catalyzes the reduction of fatty acyl-CoA to fatty alcohols.</text>
</comment>
<dbReference type="GO" id="GO:0102965">
    <property type="term" value="F:alcohol-forming long-chain fatty acyl-CoA reductase activity"/>
    <property type="evidence" value="ECO:0007669"/>
    <property type="project" value="UniProtKB-EC"/>
</dbReference>
<comment type="caution">
    <text evidence="3">The sequence shown here is derived from an EMBL/GenBank/DDBJ whole genome shotgun (WGS) entry which is preliminary data.</text>
</comment>
<keyword evidence="1" id="KW-0521">NADP</keyword>
<gene>
    <name evidence="3" type="ORF">B296_00038895</name>
</gene>
<dbReference type="SUPFAM" id="SSF51735">
    <property type="entry name" value="NAD(P)-binding Rossmann-fold domains"/>
    <property type="match status" value="1"/>
</dbReference>
<name>A0A426XED8_ENSVE</name>
<comment type="catalytic activity">
    <reaction evidence="1">
        <text>a long-chain fatty acyl-CoA + 2 NADPH + 2 H(+) = a long-chain primary fatty alcohol + 2 NADP(+) + CoA</text>
        <dbReference type="Rhea" id="RHEA:52716"/>
        <dbReference type="ChEBI" id="CHEBI:15378"/>
        <dbReference type="ChEBI" id="CHEBI:57287"/>
        <dbReference type="ChEBI" id="CHEBI:57783"/>
        <dbReference type="ChEBI" id="CHEBI:58349"/>
        <dbReference type="ChEBI" id="CHEBI:77396"/>
        <dbReference type="ChEBI" id="CHEBI:83139"/>
        <dbReference type="EC" id="1.2.1.84"/>
    </reaction>
</comment>
<feature type="domain" description="Thioester reductase (TE)" evidence="2">
    <location>
        <begin position="17"/>
        <end position="63"/>
    </location>
</feature>
<dbReference type="Gene3D" id="3.40.50.720">
    <property type="entry name" value="NAD(P)-binding Rossmann-like Domain"/>
    <property type="match status" value="1"/>
</dbReference>
<proteinExistence type="inferred from homology"/>
<evidence type="ECO:0000259" key="2">
    <source>
        <dbReference type="Pfam" id="PF07993"/>
    </source>
</evidence>
<sequence>MESSRIVEFLKDKSILITGSTGFLAKIFVEKVLRVQPDVKRLFLLVRAADAASADQRVQTEVHSLLQLADITLNFLFPPPQ</sequence>
<dbReference type="Pfam" id="PF07993">
    <property type="entry name" value="NAD_binding_4"/>
    <property type="match status" value="1"/>
</dbReference>
<evidence type="ECO:0000313" key="4">
    <source>
        <dbReference type="Proteomes" id="UP000287651"/>
    </source>
</evidence>
<comment type="similarity">
    <text evidence="1">Belongs to the fatty acyl-CoA reductase family.</text>
</comment>
<dbReference type="GO" id="GO:0010345">
    <property type="term" value="P:suberin biosynthetic process"/>
    <property type="evidence" value="ECO:0007669"/>
    <property type="project" value="TreeGrafter"/>
</dbReference>
<dbReference type="InterPro" id="IPR013120">
    <property type="entry name" value="FAR_NAD-bd"/>
</dbReference>
<dbReference type="InterPro" id="IPR026055">
    <property type="entry name" value="FAR"/>
</dbReference>
<reference evidence="3 4" key="1">
    <citation type="journal article" date="2014" name="Agronomy (Basel)">
        <title>A Draft Genome Sequence for Ensete ventricosum, the Drought-Tolerant Tree Against Hunger.</title>
        <authorList>
            <person name="Harrison J."/>
            <person name="Moore K.A."/>
            <person name="Paszkiewicz K."/>
            <person name="Jones T."/>
            <person name="Grant M."/>
            <person name="Ambacheew D."/>
            <person name="Muzemil S."/>
            <person name="Studholme D.J."/>
        </authorList>
    </citation>
    <scope>NUCLEOTIDE SEQUENCE [LARGE SCALE GENOMIC DNA]</scope>
</reference>
<evidence type="ECO:0000256" key="1">
    <source>
        <dbReference type="RuleBase" id="RU363097"/>
    </source>
</evidence>
<dbReference type="GO" id="GO:0035336">
    <property type="term" value="P:long-chain fatty-acyl-CoA metabolic process"/>
    <property type="evidence" value="ECO:0007669"/>
    <property type="project" value="TreeGrafter"/>
</dbReference>
<dbReference type="PANTHER" id="PTHR11011">
    <property type="entry name" value="MALE STERILITY PROTEIN 2-RELATED"/>
    <property type="match status" value="1"/>
</dbReference>
<organism evidence="3 4">
    <name type="scientific">Ensete ventricosum</name>
    <name type="common">Abyssinian banana</name>
    <name type="synonym">Musa ensete</name>
    <dbReference type="NCBI Taxonomy" id="4639"/>
    <lineage>
        <taxon>Eukaryota</taxon>
        <taxon>Viridiplantae</taxon>
        <taxon>Streptophyta</taxon>
        <taxon>Embryophyta</taxon>
        <taxon>Tracheophyta</taxon>
        <taxon>Spermatophyta</taxon>
        <taxon>Magnoliopsida</taxon>
        <taxon>Liliopsida</taxon>
        <taxon>Zingiberales</taxon>
        <taxon>Musaceae</taxon>
        <taxon>Ensete</taxon>
    </lineage>
</organism>
<dbReference type="InterPro" id="IPR036291">
    <property type="entry name" value="NAD(P)-bd_dom_sf"/>
</dbReference>
<keyword evidence="1" id="KW-0560">Oxidoreductase</keyword>
<keyword evidence="1" id="KW-0443">Lipid metabolism</keyword>
<dbReference type="EC" id="1.2.1.84" evidence="1"/>
<dbReference type="AlphaFoldDB" id="A0A426XED8"/>
<dbReference type="Proteomes" id="UP000287651">
    <property type="component" value="Unassembled WGS sequence"/>
</dbReference>
<evidence type="ECO:0000313" key="3">
    <source>
        <dbReference type="EMBL" id="RRT37835.1"/>
    </source>
</evidence>
<dbReference type="PANTHER" id="PTHR11011:SF99">
    <property type="entry name" value="FATTY ACYL-COA REDUCTASE 3"/>
    <property type="match status" value="1"/>
</dbReference>
<keyword evidence="1" id="KW-0444">Lipid biosynthesis</keyword>
<accession>A0A426XED8</accession>
<protein>
    <recommendedName>
        <fullName evidence="1">Fatty acyl-CoA reductase</fullName>
        <ecNumber evidence="1">1.2.1.84</ecNumber>
    </recommendedName>
</protein>
<dbReference type="EMBL" id="AMZH03021833">
    <property type="protein sequence ID" value="RRT37835.1"/>
    <property type="molecule type" value="Genomic_DNA"/>
</dbReference>
<dbReference type="GO" id="GO:0080019">
    <property type="term" value="F:alcohol-forming very long-chain fatty acyl-CoA reductase activity"/>
    <property type="evidence" value="ECO:0007669"/>
    <property type="project" value="InterPro"/>
</dbReference>